<keyword evidence="2 5" id="KW-0812">Transmembrane</keyword>
<keyword evidence="4 5" id="KW-0472">Membrane</keyword>
<dbReference type="InterPro" id="IPR013525">
    <property type="entry name" value="ABC2_TM"/>
</dbReference>
<evidence type="ECO:0000313" key="8">
    <source>
        <dbReference type="Proteomes" id="UP000476030"/>
    </source>
</evidence>
<dbReference type="RefSeq" id="WP_161314024.1">
    <property type="nucleotide sequence ID" value="NZ_WTUW01000001.1"/>
</dbReference>
<feature type="transmembrane region" description="Helical" evidence="5">
    <location>
        <begin position="226"/>
        <end position="248"/>
    </location>
</feature>
<feature type="domain" description="ABC transmembrane type-2" evidence="6">
    <location>
        <begin position="26"/>
        <end position="255"/>
    </location>
</feature>
<dbReference type="GO" id="GO:0140359">
    <property type="term" value="F:ABC-type transporter activity"/>
    <property type="evidence" value="ECO:0007669"/>
    <property type="project" value="InterPro"/>
</dbReference>
<sequence length="258" mass="28771">MKMPESVYVLAVYDRQYRVFRKLLGSSLVSNVANPILFLFAFGFGMGSFIDTMSGMSYLTFVVAGMIGYSAAFAASFETSIGAFTRYFLQKNWDAILSTPVTLAELMMGEILWASVKALFSAICVLIVGWLWGGVPTSFEPLIALPIVFLGAICFSCAGLVATAYAKGYEFFSYFFTFWVTPMFVFCGVFFDIGRFPDVIQYFAWFFPMTHLVAAIRPLTAGTEVGVTAILLHTGYIIAFSVAAFWIAHRKLRQRLYD</sequence>
<feature type="transmembrane region" description="Helical" evidence="5">
    <location>
        <begin position="32"/>
        <end position="50"/>
    </location>
</feature>
<feature type="transmembrane region" description="Helical" evidence="5">
    <location>
        <begin position="57"/>
        <end position="77"/>
    </location>
</feature>
<dbReference type="InterPro" id="IPR047817">
    <property type="entry name" value="ABC2_TM_bact-type"/>
</dbReference>
<keyword evidence="5" id="KW-1003">Cell membrane</keyword>
<dbReference type="InterPro" id="IPR051784">
    <property type="entry name" value="Nod_factor_ABC_transporter"/>
</dbReference>
<dbReference type="PIRSF" id="PIRSF006648">
    <property type="entry name" value="DrrB"/>
    <property type="match status" value="1"/>
</dbReference>
<dbReference type="Proteomes" id="UP000476030">
    <property type="component" value="Unassembled WGS sequence"/>
</dbReference>
<keyword evidence="5" id="KW-0813">Transport</keyword>
<proteinExistence type="inferred from homology"/>
<dbReference type="AlphaFoldDB" id="A0A6L8W532"/>
<feature type="transmembrane region" description="Helical" evidence="5">
    <location>
        <begin position="111"/>
        <end position="132"/>
    </location>
</feature>
<comment type="subcellular location">
    <subcellularLocation>
        <location evidence="5">Cell inner membrane</location>
        <topology evidence="5">Multi-pass membrane protein</topology>
    </subcellularLocation>
    <subcellularLocation>
        <location evidence="1">Membrane</location>
        <topology evidence="1">Multi-pass membrane protein</topology>
    </subcellularLocation>
</comment>
<evidence type="ECO:0000259" key="6">
    <source>
        <dbReference type="PROSITE" id="PS51012"/>
    </source>
</evidence>
<dbReference type="Pfam" id="PF01061">
    <property type="entry name" value="ABC2_membrane"/>
    <property type="match status" value="1"/>
</dbReference>
<comment type="caution">
    <text evidence="7">The sequence shown here is derived from an EMBL/GenBank/DDBJ whole genome shotgun (WGS) entry which is preliminary data.</text>
</comment>
<dbReference type="PRINTS" id="PR00164">
    <property type="entry name" value="ABC2TRNSPORT"/>
</dbReference>
<evidence type="ECO:0000256" key="1">
    <source>
        <dbReference type="ARBA" id="ARBA00004141"/>
    </source>
</evidence>
<evidence type="ECO:0000256" key="4">
    <source>
        <dbReference type="ARBA" id="ARBA00023136"/>
    </source>
</evidence>
<evidence type="ECO:0000313" key="7">
    <source>
        <dbReference type="EMBL" id="MZR29564.1"/>
    </source>
</evidence>
<protein>
    <recommendedName>
        <fullName evidence="5">Transport permease protein</fullName>
    </recommendedName>
</protein>
<keyword evidence="3 5" id="KW-1133">Transmembrane helix</keyword>
<dbReference type="PANTHER" id="PTHR43229">
    <property type="entry name" value="NODULATION PROTEIN J"/>
    <property type="match status" value="1"/>
</dbReference>
<feature type="transmembrane region" description="Helical" evidence="5">
    <location>
        <begin position="144"/>
        <end position="165"/>
    </location>
</feature>
<feature type="transmembrane region" description="Helical" evidence="5">
    <location>
        <begin position="171"/>
        <end position="191"/>
    </location>
</feature>
<dbReference type="InterPro" id="IPR000412">
    <property type="entry name" value="ABC_2_transport"/>
</dbReference>
<evidence type="ECO:0000256" key="3">
    <source>
        <dbReference type="ARBA" id="ARBA00022989"/>
    </source>
</evidence>
<organism evidence="7 8">
    <name type="scientific">Sneathiella litorea</name>
    <dbReference type="NCBI Taxonomy" id="2606216"/>
    <lineage>
        <taxon>Bacteria</taxon>
        <taxon>Pseudomonadati</taxon>
        <taxon>Pseudomonadota</taxon>
        <taxon>Alphaproteobacteria</taxon>
        <taxon>Sneathiellales</taxon>
        <taxon>Sneathiellaceae</taxon>
        <taxon>Sneathiella</taxon>
    </lineage>
</organism>
<name>A0A6L8W532_9PROT</name>
<evidence type="ECO:0000256" key="5">
    <source>
        <dbReference type="RuleBase" id="RU361157"/>
    </source>
</evidence>
<dbReference type="EMBL" id="WTUW01000001">
    <property type="protein sequence ID" value="MZR29564.1"/>
    <property type="molecule type" value="Genomic_DNA"/>
</dbReference>
<comment type="similarity">
    <text evidence="5">Belongs to the ABC-2 integral membrane protein family.</text>
</comment>
<dbReference type="GO" id="GO:0043190">
    <property type="term" value="C:ATP-binding cassette (ABC) transporter complex"/>
    <property type="evidence" value="ECO:0007669"/>
    <property type="project" value="InterPro"/>
</dbReference>
<dbReference type="PROSITE" id="PS51012">
    <property type="entry name" value="ABC_TM2"/>
    <property type="match status" value="1"/>
</dbReference>
<gene>
    <name evidence="7" type="ORF">GQE98_02845</name>
</gene>
<accession>A0A6L8W532</accession>
<keyword evidence="8" id="KW-1185">Reference proteome</keyword>
<reference evidence="7 8" key="1">
    <citation type="submission" date="2019-12" db="EMBL/GenBank/DDBJ databases">
        <title>Snethiella sp. nov. sp. isolated from sea sand.</title>
        <authorList>
            <person name="Kim J."/>
            <person name="Jeong S.E."/>
            <person name="Jung H.S."/>
            <person name="Jeon C.O."/>
        </authorList>
    </citation>
    <scope>NUCLEOTIDE SEQUENCE [LARGE SCALE GENOMIC DNA]</scope>
    <source>
        <strain evidence="7 8">DP05</strain>
    </source>
</reference>
<evidence type="ECO:0000256" key="2">
    <source>
        <dbReference type="ARBA" id="ARBA00022692"/>
    </source>
</evidence>
<dbReference type="PANTHER" id="PTHR43229:SF2">
    <property type="entry name" value="NODULATION PROTEIN J"/>
    <property type="match status" value="1"/>
</dbReference>